<proteinExistence type="predicted"/>
<sequence>MEFRLGNGKRPVLYFASASIPAQGDEADCRAF</sequence>
<dbReference type="AlphaFoldDB" id="A0A1R3H4F9"/>
<reference evidence="1 2" key="1">
    <citation type="submission" date="2013-09" db="EMBL/GenBank/DDBJ databases">
        <title>Corchorus capsularis genome sequencing.</title>
        <authorList>
            <person name="Alam M."/>
            <person name="Haque M.S."/>
            <person name="Islam M.S."/>
            <person name="Emdad E.M."/>
            <person name="Islam M.M."/>
            <person name="Ahmed B."/>
            <person name="Halim A."/>
            <person name="Hossen Q.M.M."/>
            <person name="Hossain M.Z."/>
            <person name="Ahmed R."/>
            <person name="Khan M.M."/>
            <person name="Islam R."/>
            <person name="Rashid M.M."/>
            <person name="Khan S.A."/>
            <person name="Rahman M.S."/>
            <person name="Alam M."/>
        </authorList>
    </citation>
    <scope>NUCLEOTIDE SEQUENCE [LARGE SCALE GENOMIC DNA]</scope>
    <source>
        <strain evidence="2">cv. CVL-1</strain>
        <tissue evidence="1">Whole seedling</tissue>
    </source>
</reference>
<dbReference type="Proteomes" id="UP000188268">
    <property type="component" value="Unassembled WGS sequence"/>
</dbReference>
<organism evidence="1 2">
    <name type="scientific">Corchorus capsularis</name>
    <name type="common">Jute</name>
    <dbReference type="NCBI Taxonomy" id="210143"/>
    <lineage>
        <taxon>Eukaryota</taxon>
        <taxon>Viridiplantae</taxon>
        <taxon>Streptophyta</taxon>
        <taxon>Embryophyta</taxon>
        <taxon>Tracheophyta</taxon>
        <taxon>Spermatophyta</taxon>
        <taxon>Magnoliopsida</taxon>
        <taxon>eudicotyledons</taxon>
        <taxon>Gunneridae</taxon>
        <taxon>Pentapetalae</taxon>
        <taxon>rosids</taxon>
        <taxon>malvids</taxon>
        <taxon>Malvales</taxon>
        <taxon>Malvaceae</taxon>
        <taxon>Grewioideae</taxon>
        <taxon>Apeibeae</taxon>
        <taxon>Corchorus</taxon>
    </lineage>
</organism>
<name>A0A1R3H4F9_COCAP</name>
<keyword evidence="2" id="KW-1185">Reference proteome</keyword>
<gene>
    <name evidence="1" type="ORF">CCACVL1_21577</name>
</gene>
<protein>
    <submittedName>
        <fullName evidence="1">Uncharacterized protein</fullName>
    </submittedName>
</protein>
<dbReference type="EMBL" id="AWWV01012663">
    <property type="protein sequence ID" value="OMO65224.1"/>
    <property type="molecule type" value="Genomic_DNA"/>
</dbReference>
<dbReference type="Gramene" id="OMO65224">
    <property type="protein sequence ID" value="OMO65224"/>
    <property type="gene ID" value="CCACVL1_21577"/>
</dbReference>
<comment type="caution">
    <text evidence="1">The sequence shown here is derived from an EMBL/GenBank/DDBJ whole genome shotgun (WGS) entry which is preliminary data.</text>
</comment>
<accession>A0A1R3H4F9</accession>
<evidence type="ECO:0000313" key="1">
    <source>
        <dbReference type="EMBL" id="OMO65224.1"/>
    </source>
</evidence>
<evidence type="ECO:0000313" key="2">
    <source>
        <dbReference type="Proteomes" id="UP000188268"/>
    </source>
</evidence>